<keyword evidence="1" id="KW-0472">Membrane</keyword>
<evidence type="ECO:0000313" key="3">
    <source>
        <dbReference type="EMBL" id="KAF7362519.1"/>
    </source>
</evidence>
<proteinExistence type="predicted"/>
<accession>A0A8H6YNZ2</accession>
<comment type="caution">
    <text evidence="3">The sequence shown here is derived from an EMBL/GenBank/DDBJ whole genome shotgun (WGS) entry which is preliminary data.</text>
</comment>
<dbReference type="Proteomes" id="UP000620124">
    <property type="component" value="Unassembled WGS sequence"/>
</dbReference>
<dbReference type="PANTHER" id="PTHR40465:SF1">
    <property type="entry name" value="DUF6534 DOMAIN-CONTAINING PROTEIN"/>
    <property type="match status" value="1"/>
</dbReference>
<feature type="transmembrane region" description="Helical" evidence="1">
    <location>
        <begin position="155"/>
        <end position="179"/>
    </location>
</feature>
<feature type="domain" description="DUF6534" evidence="2">
    <location>
        <begin position="163"/>
        <end position="252"/>
    </location>
</feature>
<keyword evidence="4" id="KW-1185">Reference proteome</keyword>
<sequence length="304" mass="33735">MPSLVPLDNLLGAAFIGIMISTAIYGITCLQGYIYYSENSSGDNQHLKIFVGALIALDTFHVMLLGIFYYHYTVTNFGDYVQLLDSTWSLLAQVIVEDVIALMVQFFFAYRIYHLSEKNMLVPTAVCILSIGQLGFTVVAVNVKEFKESEAMKPWTISGMASSVACDVIITISMIYYLWSQKQQGNESDYQQADALLAKYRHVACFLTTVFAIATSITFVTNETSLVYGPFFFVLSRMYACSFLALLNTRHHLRENLNTDVELYPNSGPNAYPSAIAFASGDSSTIGDYAKHGSQDNAKAPNAY</sequence>
<dbReference type="Pfam" id="PF20152">
    <property type="entry name" value="DUF6534"/>
    <property type="match status" value="1"/>
</dbReference>
<evidence type="ECO:0000259" key="2">
    <source>
        <dbReference type="Pfam" id="PF20152"/>
    </source>
</evidence>
<dbReference type="AlphaFoldDB" id="A0A8H6YNZ2"/>
<organism evidence="3 4">
    <name type="scientific">Mycena venus</name>
    <dbReference type="NCBI Taxonomy" id="2733690"/>
    <lineage>
        <taxon>Eukaryota</taxon>
        <taxon>Fungi</taxon>
        <taxon>Dikarya</taxon>
        <taxon>Basidiomycota</taxon>
        <taxon>Agaricomycotina</taxon>
        <taxon>Agaricomycetes</taxon>
        <taxon>Agaricomycetidae</taxon>
        <taxon>Agaricales</taxon>
        <taxon>Marasmiineae</taxon>
        <taxon>Mycenaceae</taxon>
        <taxon>Mycena</taxon>
    </lineage>
</organism>
<evidence type="ECO:0000256" key="1">
    <source>
        <dbReference type="SAM" id="Phobius"/>
    </source>
</evidence>
<feature type="transmembrane region" description="Helical" evidence="1">
    <location>
        <begin position="200"/>
        <end position="220"/>
    </location>
</feature>
<name>A0A8H6YNZ2_9AGAR</name>
<evidence type="ECO:0000313" key="4">
    <source>
        <dbReference type="Proteomes" id="UP000620124"/>
    </source>
</evidence>
<keyword evidence="1" id="KW-0812">Transmembrane</keyword>
<feature type="transmembrane region" description="Helical" evidence="1">
    <location>
        <begin position="12"/>
        <end position="35"/>
    </location>
</feature>
<dbReference type="EMBL" id="JACAZI010000004">
    <property type="protein sequence ID" value="KAF7362519.1"/>
    <property type="molecule type" value="Genomic_DNA"/>
</dbReference>
<feature type="transmembrane region" description="Helical" evidence="1">
    <location>
        <begin position="121"/>
        <end position="143"/>
    </location>
</feature>
<feature type="transmembrane region" description="Helical" evidence="1">
    <location>
        <begin position="47"/>
        <end position="70"/>
    </location>
</feature>
<protein>
    <recommendedName>
        <fullName evidence="2">DUF6534 domain-containing protein</fullName>
    </recommendedName>
</protein>
<dbReference type="PANTHER" id="PTHR40465">
    <property type="entry name" value="CHROMOSOME 1, WHOLE GENOME SHOTGUN SEQUENCE"/>
    <property type="match status" value="1"/>
</dbReference>
<dbReference type="OrthoDB" id="2535105at2759"/>
<reference evidence="3" key="1">
    <citation type="submission" date="2020-05" db="EMBL/GenBank/DDBJ databases">
        <title>Mycena genomes resolve the evolution of fungal bioluminescence.</title>
        <authorList>
            <person name="Tsai I.J."/>
        </authorList>
    </citation>
    <scope>NUCLEOTIDE SEQUENCE</scope>
    <source>
        <strain evidence="3">CCC161011</strain>
    </source>
</reference>
<dbReference type="InterPro" id="IPR045339">
    <property type="entry name" value="DUF6534"/>
</dbReference>
<feature type="transmembrane region" description="Helical" evidence="1">
    <location>
        <begin position="226"/>
        <end position="247"/>
    </location>
</feature>
<keyword evidence="1" id="KW-1133">Transmembrane helix</keyword>
<feature type="transmembrane region" description="Helical" evidence="1">
    <location>
        <begin position="90"/>
        <end position="109"/>
    </location>
</feature>
<gene>
    <name evidence="3" type="ORF">MVEN_00599700</name>
</gene>